<keyword evidence="2" id="KW-1185">Reference proteome</keyword>
<dbReference type="EMBL" id="JASPKY010000453">
    <property type="protein sequence ID" value="KAK9696365.1"/>
    <property type="molecule type" value="Genomic_DNA"/>
</dbReference>
<gene>
    <name evidence="1" type="ORF">QE152_g31945</name>
</gene>
<comment type="caution">
    <text evidence="1">The sequence shown here is derived from an EMBL/GenBank/DDBJ whole genome shotgun (WGS) entry which is preliminary data.</text>
</comment>
<evidence type="ECO:0000313" key="1">
    <source>
        <dbReference type="EMBL" id="KAK9696365.1"/>
    </source>
</evidence>
<name>A0AAW1J0I6_POPJA</name>
<sequence>MNTCKNCTFIIKSNSSSLQCDASRGFIHSTCAGISENYAMITRAKARCIEVVCNNCNSNMAQFGVFKTLIASLKTDFASALEALKNESPKVDCIMEEIIDEMNERQIRKKKIILFGVLEQSDDLDDAAQQANWKIFRLRKQLSAQVRPRPIKAIMDNEEISYAAIRKAKTLKNISKYKNAFISSDKTPMQIRLYNDAKAEVRTRVANGEKNLKIKKKVHTCCLRNHLVKLKEPKCSPEITCYYQKVRGLNT</sequence>
<reference evidence="1 2" key="1">
    <citation type="journal article" date="2024" name="BMC Genomics">
        <title>De novo assembly and annotation of Popillia japonica's genome with initial clues to its potential as an invasive pest.</title>
        <authorList>
            <person name="Cucini C."/>
            <person name="Boschi S."/>
            <person name="Funari R."/>
            <person name="Cardaioli E."/>
            <person name="Iannotti N."/>
            <person name="Marturano G."/>
            <person name="Paoli F."/>
            <person name="Bruttini M."/>
            <person name="Carapelli A."/>
            <person name="Frati F."/>
            <person name="Nardi F."/>
        </authorList>
    </citation>
    <scope>NUCLEOTIDE SEQUENCE [LARGE SCALE GENOMIC DNA]</scope>
    <source>
        <strain evidence="1">DMR45628</strain>
    </source>
</reference>
<evidence type="ECO:0000313" key="2">
    <source>
        <dbReference type="Proteomes" id="UP001458880"/>
    </source>
</evidence>
<protein>
    <recommendedName>
        <fullName evidence="3">Zinc finger PHD-type domain-containing protein</fullName>
    </recommendedName>
</protein>
<dbReference type="InterPro" id="IPR013083">
    <property type="entry name" value="Znf_RING/FYVE/PHD"/>
</dbReference>
<organism evidence="1 2">
    <name type="scientific">Popillia japonica</name>
    <name type="common">Japanese beetle</name>
    <dbReference type="NCBI Taxonomy" id="7064"/>
    <lineage>
        <taxon>Eukaryota</taxon>
        <taxon>Metazoa</taxon>
        <taxon>Ecdysozoa</taxon>
        <taxon>Arthropoda</taxon>
        <taxon>Hexapoda</taxon>
        <taxon>Insecta</taxon>
        <taxon>Pterygota</taxon>
        <taxon>Neoptera</taxon>
        <taxon>Endopterygota</taxon>
        <taxon>Coleoptera</taxon>
        <taxon>Polyphaga</taxon>
        <taxon>Scarabaeiformia</taxon>
        <taxon>Scarabaeidae</taxon>
        <taxon>Rutelinae</taxon>
        <taxon>Popillia</taxon>
    </lineage>
</organism>
<evidence type="ECO:0008006" key="3">
    <source>
        <dbReference type="Google" id="ProtNLM"/>
    </source>
</evidence>
<accession>A0AAW1J0I6</accession>
<dbReference type="Proteomes" id="UP001458880">
    <property type="component" value="Unassembled WGS sequence"/>
</dbReference>
<dbReference type="AlphaFoldDB" id="A0AAW1J0I6"/>
<proteinExistence type="predicted"/>
<dbReference type="Gene3D" id="3.30.40.10">
    <property type="entry name" value="Zinc/RING finger domain, C3HC4 (zinc finger)"/>
    <property type="match status" value="1"/>
</dbReference>